<dbReference type="Proteomes" id="UP001055439">
    <property type="component" value="Chromosome 3"/>
</dbReference>
<feature type="domain" description="RING-type" evidence="7">
    <location>
        <begin position="59"/>
        <end position="102"/>
    </location>
</feature>
<gene>
    <name evidence="10" type="ORF">MUK42_01756</name>
</gene>
<organism evidence="10 11">
    <name type="scientific">Musa troglodytarum</name>
    <name type="common">fe'i banana</name>
    <dbReference type="NCBI Taxonomy" id="320322"/>
    <lineage>
        <taxon>Eukaryota</taxon>
        <taxon>Viridiplantae</taxon>
        <taxon>Streptophyta</taxon>
        <taxon>Embryophyta</taxon>
        <taxon>Tracheophyta</taxon>
        <taxon>Spermatophyta</taxon>
        <taxon>Magnoliopsida</taxon>
        <taxon>Liliopsida</taxon>
        <taxon>Zingiberales</taxon>
        <taxon>Musaceae</taxon>
        <taxon>Musa</taxon>
    </lineage>
</organism>
<dbReference type="CDD" id="cd02661">
    <property type="entry name" value="Peptidase_C19E"/>
    <property type="match status" value="1"/>
</dbReference>
<dbReference type="InterPro" id="IPR002893">
    <property type="entry name" value="Znf_MYND"/>
</dbReference>
<feature type="compositionally biased region" description="Basic and acidic residues" evidence="6">
    <location>
        <begin position="1279"/>
        <end position="1292"/>
    </location>
</feature>
<evidence type="ECO:0000313" key="10">
    <source>
        <dbReference type="EMBL" id="URD94257.1"/>
    </source>
</evidence>
<dbReference type="InterPro" id="IPR001394">
    <property type="entry name" value="Peptidase_C19_UCH"/>
</dbReference>
<dbReference type="GO" id="GO:0004843">
    <property type="term" value="F:cysteine-type deubiquitinase activity"/>
    <property type="evidence" value="ECO:0007669"/>
    <property type="project" value="InterPro"/>
</dbReference>
<feature type="region of interest" description="Disordered" evidence="6">
    <location>
        <begin position="596"/>
        <end position="621"/>
    </location>
</feature>
<feature type="region of interest" description="Disordered" evidence="6">
    <location>
        <begin position="696"/>
        <end position="716"/>
    </location>
</feature>
<dbReference type="Gene3D" id="6.10.140.2220">
    <property type="match status" value="1"/>
</dbReference>
<dbReference type="Pfam" id="PF00443">
    <property type="entry name" value="UCH"/>
    <property type="match status" value="1"/>
</dbReference>
<dbReference type="InterPro" id="IPR038765">
    <property type="entry name" value="Papain-like_cys_pep_sf"/>
</dbReference>
<evidence type="ECO:0000256" key="1">
    <source>
        <dbReference type="ARBA" id="ARBA00009085"/>
    </source>
</evidence>
<dbReference type="FunFam" id="6.10.140.2220:FF:000006">
    <property type="entry name" value="Ubiquitin carboxyl-terminal hydrolase 15"/>
    <property type="match status" value="1"/>
</dbReference>
<keyword evidence="3 5" id="KW-0863">Zinc-finger</keyword>
<dbReference type="PANTHER" id="PTHR31315:SF1">
    <property type="entry name" value="PROTEIN SIP5"/>
    <property type="match status" value="1"/>
</dbReference>
<evidence type="ECO:0000259" key="7">
    <source>
        <dbReference type="PROSITE" id="PS50089"/>
    </source>
</evidence>
<dbReference type="OrthoDB" id="420187at2759"/>
<evidence type="ECO:0000256" key="5">
    <source>
        <dbReference type="PROSITE-ProRule" id="PRU00134"/>
    </source>
</evidence>
<proteinExistence type="inferred from homology"/>
<keyword evidence="11" id="KW-1185">Reference proteome</keyword>
<dbReference type="InterPro" id="IPR028889">
    <property type="entry name" value="USP"/>
</dbReference>
<keyword evidence="2" id="KW-0479">Metal-binding</keyword>
<feature type="region of interest" description="Disordered" evidence="6">
    <location>
        <begin position="1226"/>
        <end position="1264"/>
    </location>
</feature>
<feature type="domain" description="MYND-type" evidence="9">
    <location>
        <begin position="500"/>
        <end position="537"/>
    </location>
</feature>
<reference evidence="10" key="1">
    <citation type="submission" date="2022-05" db="EMBL/GenBank/DDBJ databases">
        <title>The Musa troglodytarum L. genome provides insights into the mechanism of non-climacteric behaviour and enrichment of carotenoids.</title>
        <authorList>
            <person name="Wang J."/>
        </authorList>
    </citation>
    <scope>NUCLEOTIDE SEQUENCE</scope>
    <source>
        <tissue evidence="10">Leaf</tissue>
    </source>
</reference>
<evidence type="ECO:0000313" key="11">
    <source>
        <dbReference type="Proteomes" id="UP001055439"/>
    </source>
</evidence>
<dbReference type="PANTHER" id="PTHR31315">
    <property type="entry name" value="PROTEIN SIP5"/>
    <property type="match status" value="1"/>
</dbReference>
<dbReference type="Pfam" id="PF01753">
    <property type="entry name" value="zf-MYND"/>
    <property type="match status" value="1"/>
</dbReference>
<dbReference type="GO" id="GO:0005737">
    <property type="term" value="C:cytoplasm"/>
    <property type="evidence" value="ECO:0007669"/>
    <property type="project" value="TreeGrafter"/>
</dbReference>
<dbReference type="Gene3D" id="3.90.70.10">
    <property type="entry name" value="Cysteine proteinases"/>
    <property type="match status" value="1"/>
</dbReference>
<dbReference type="SUPFAM" id="SSF144232">
    <property type="entry name" value="HIT/MYND zinc finger-like"/>
    <property type="match status" value="1"/>
</dbReference>
<dbReference type="InterPro" id="IPR001841">
    <property type="entry name" value="Znf_RING"/>
</dbReference>
<evidence type="ECO:0000259" key="8">
    <source>
        <dbReference type="PROSITE" id="PS50235"/>
    </source>
</evidence>
<dbReference type="InterPro" id="IPR018200">
    <property type="entry name" value="USP_CS"/>
</dbReference>
<evidence type="ECO:0000256" key="2">
    <source>
        <dbReference type="ARBA" id="ARBA00022723"/>
    </source>
</evidence>
<sequence length="1406" mass="156859">MGNKIGRRRQVVDENYTRPQGLYHHRDIDEKKLRKLILESKLAPCYPGSEECALDLEECPICFLNYPSLNRSRCCMKGICTECFLQMKPPHATRPTECPFCKTLNYAVEYRGVKTKEEKGLEEVEEQKFIEAQIRMRQQEIQDEAERLKKRKDISSSSRIMNDAEVEYCDIVPSLRCTTQINDFVSSQASCSVPTGLLPSHCRQNRADNFDRDLDDIMVMEAIWLSIQEHGHQGYPVYLGSFFPGPSFSEECYSSHGIAPPELSPYSGLACAASSLNEHQHIYVESSANISSSATSMLDMLHQSGSLGNMRFMQNNPSSCWTEIPPDSGREVLREELGECSTDHWSDMSEAGTSYAGSDVMVDPRTAVIPFPSGAIMTPGHFAPENFEEQMILAIKNAPPTRSHNAALPHSAHVEIGHECVGGDMLQPREADIPALFIFLVLIPLFTYILLGRWNEAAKKKARISILAQLAAEEAFQVEAMASASVLPVLPSSRTGFHECARCFAPTTTRCSRCKSVRYCSGKCQIIHWRQGHKHECQQWHDSSLDVLAGLPLRDTVRHKPILNNSKSSYLCNGIEEPLHYNIQNDMDDPSFISTYTSEDSETGRKPSGMGIVNKSKKDKSYGDDYTACAFDQDHDHDACAQALLTNHFTEISSEDAPKGSKLANGNFTASPCQIHMNQESNISSNARSPMVQHNKSVGETRKGLEQSGSTATSSLLHSDKHVISECQNGANISPEKADCSESGFSSSNEKFNVSYPAEHYSAKESIMYRRPPYTLGHTASSSQKLAENMSRGYHSQSLGKNCDKENGSGIRQKNISSNIPIRGLSGNASIEGMMAGSKKNPKALKRNLLLLLNDNKKNKVCQMLFPYEDLVKFFQCEEWRISPRGLLNCGNSCYANAVLQCLTGTKPLMVYLLQRSHSRTCCVKEWCLMCELEQHVSMLKQGGGPLSASKILLNMRNIGCRMGGGNQEDAHEFLRGAILWARCGSSSLRSDNKFMPDLFEDADLLLVMSMQSVCLEGLGGEKEVDPRLQETTLIQQIFGGRLKSKVKCLRCHLESERYESIMDLTLEIHGWVESLEDALTQFTAPEDLDGENMYRCGRCLAYVKARKQLSLHEVPNILTIVLKRFQTGKYGKINKCVTFPEMLDMIPFVTGTADNPPLYLLYAVVVHVDTLNASFSGHYISYVKDLEGTWFRIDDSEAQAVPPNQVMSEGAYMLFYSRSFPRPPHAHTEKKLSHAPPFAKRSMVKSQKSSKHGQQRQDGSFHASENLVNVRNHMGKEHGEDTVDQTADHISRPSSRNSLLDGTYPDTSSMEFSDAASSDWHLFTSSDDSSFTTESTRDSFSTADYGDNTSIDTISSIFNPFYAPGYVHSNAISCTKFPPCRPQTRFFMDSTSGSLVANSAIRRRT</sequence>
<evidence type="ECO:0000259" key="9">
    <source>
        <dbReference type="PROSITE" id="PS50865"/>
    </source>
</evidence>
<evidence type="ECO:0000256" key="6">
    <source>
        <dbReference type="SAM" id="MobiDB-lite"/>
    </source>
</evidence>
<dbReference type="InterPro" id="IPR039301">
    <property type="entry name" value="Sip5/DA2"/>
</dbReference>
<dbReference type="SUPFAM" id="SSF54001">
    <property type="entry name" value="Cysteine proteinases"/>
    <property type="match status" value="1"/>
</dbReference>
<evidence type="ECO:0000256" key="3">
    <source>
        <dbReference type="ARBA" id="ARBA00022771"/>
    </source>
</evidence>
<name>A0A9E7FHJ7_9LILI</name>
<dbReference type="PROSITE" id="PS00972">
    <property type="entry name" value="USP_1"/>
    <property type="match status" value="1"/>
</dbReference>
<evidence type="ECO:0000256" key="4">
    <source>
        <dbReference type="ARBA" id="ARBA00022833"/>
    </source>
</evidence>
<protein>
    <submittedName>
        <fullName evidence="10">Ubiquitin carboxyl-terminal hydrolase</fullName>
    </submittedName>
</protein>
<feature type="compositionally biased region" description="Polar residues" evidence="6">
    <location>
        <begin position="707"/>
        <end position="716"/>
    </location>
</feature>
<feature type="region of interest" description="Disordered" evidence="6">
    <location>
        <begin position="1279"/>
        <end position="1306"/>
    </location>
</feature>
<dbReference type="PROSITE" id="PS50865">
    <property type="entry name" value="ZF_MYND_2"/>
    <property type="match status" value="1"/>
</dbReference>
<keyword evidence="4" id="KW-0862">Zinc</keyword>
<feature type="compositionally biased region" description="Polar residues" evidence="6">
    <location>
        <begin position="1293"/>
        <end position="1306"/>
    </location>
</feature>
<accession>A0A9E7FHJ7</accession>
<comment type="similarity">
    <text evidence="1">Belongs to the peptidase C19 family.</text>
</comment>
<dbReference type="PROSITE" id="PS50089">
    <property type="entry name" value="ZF_RING_2"/>
    <property type="match status" value="1"/>
</dbReference>
<feature type="domain" description="USP" evidence="8">
    <location>
        <begin position="885"/>
        <end position="1220"/>
    </location>
</feature>
<keyword evidence="10" id="KW-0378">Hydrolase</keyword>
<dbReference type="EMBL" id="CP097505">
    <property type="protein sequence ID" value="URD94257.1"/>
    <property type="molecule type" value="Genomic_DNA"/>
</dbReference>
<dbReference type="FunFam" id="3.90.70.10:FF:000119">
    <property type="entry name" value="Ubiquitin specific peptidase 36"/>
    <property type="match status" value="1"/>
</dbReference>
<dbReference type="PROSITE" id="PS50235">
    <property type="entry name" value="USP_3"/>
    <property type="match status" value="1"/>
</dbReference>
<dbReference type="GO" id="GO:0016579">
    <property type="term" value="P:protein deubiquitination"/>
    <property type="evidence" value="ECO:0007669"/>
    <property type="project" value="InterPro"/>
</dbReference>
<dbReference type="GO" id="GO:0008270">
    <property type="term" value="F:zinc ion binding"/>
    <property type="evidence" value="ECO:0007669"/>
    <property type="project" value="UniProtKB-KW"/>
</dbReference>